<accession>A0A7K7JYC4</accession>
<dbReference type="GO" id="GO:0008270">
    <property type="term" value="F:zinc ion binding"/>
    <property type="evidence" value="ECO:0007669"/>
    <property type="project" value="UniProtKB-KW"/>
</dbReference>
<dbReference type="SUPFAM" id="SSF57850">
    <property type="entry name" value="RING/U-box"/>
    <property type="match status" value="1"/>
</dbReference>
<dbReference type="SMART" id="SM00336">
    <property type="entry name" value="BBOX"/>
    <property type="match status" value="1"/>
</dbReference>
<dbReference type="SMART" id="SM00184">
    <property type="entry name" value="RING"/>
    <property type="match status" value="1"/>
</dbReference>
<dbReference type="InterPro" id="IPR001870">
    <property type="entry name" value="B30.2/SPRY"/>
</dbReference>
<keyword evidence="7" id="KW-0175">Coiled coil</keyword>
<dbReference type="Gene3D" id="2.60.120.920">
    <property type="match status" value="1"/>
</dbReference>
<dbReference type="CDD" id="cd19835">
    <property type="entry name" value="Bbox2_TRIM65_C-IV"/>
    <property type="match status" value="1"/>
</dbReference>
<feature type="non-terminal residue" evidence="11">
    <location>
        <position position="507"/>
    </location>
</feature>
<dbReference type="InterPro" id="IPR043136">
    <property type="entry name" value="B30.2/SPRY_sf"/>
</dbReference>
<dbReference type="SUPFAM" id="SSF57845">
    <property type="entry name" value="B-box zinc-binding domain"/>
    <property type="match status" value="1"/>
</dbReference>
<dbReference type="Pfam" id="PF25600">
    <property type="entry name" value="TRIM_CC"/>
    <property type="match status" value="1"/>
</dbReference>
<dbReference type="PANTHER" id="PTHR25465">
    <property type="entry name" value="B-BOX DOMAIN CONTAINING"/>
    <property type="match status" value="1"/>
</dbReference>
<dbReference type="InterPro" id="IPR003877">
    <property type="entry name" value="SPRY_dom"/>
</dbReference>
<proteinExistence type="predicted"/>
<dbReference type="InterPro" id="IPR017907">
    <property type="entry name" value="Znf_RING_CS"/>
</dbReference>
<evidence type="ECO:0000256" key="4">
    <source>
        <dbReference type="ARBA" id="ARBA00022833"/>
    </source>
</evidence>
<dbReference type="PRINTS" id="PR01407">
    <property type="entry name" value="BUTYPHLNCDUF"/>
</dbReference>
<evidence type="ECO:0000313" key="11">
    <source>
        <dbReference type="EMBL" id="NWZ11404.1"/>
    </source>
</evidence>
<evidence type="ECO:0000259" key="10">
    <source>
        <dbReference type="PROSITE" id="PS50188"/>
    </source>
</evidence>
<dbReference type="SUPFAM" id="SSF49899">
    <property type="entry name" value="Concanavalin A-like lectins/glucanases"/>
    <property type="match status" value="1"/>
</dbReference>
<dbReference type="SMART" id="SM00449">
    <property type="entry name" value="SPRY"/>
    <property type="match status" value="1"/>
</dbReference>
<dbReference type="PROSITE" id="PS50188">
    <property type="entry name" value="B302_SPRY"/>
    <property type="match status" value="1"/>
</dbReference>
<reference evidence="11 12" key="1">
    <citation type="submission" date="2019-09" db="EMBL/GenBank/DDBJ databases">
        <title>Bird 10,000 Genomes (B10K) Project - Family phase.</title>
        <authorList>
            <person name="Zhang G."/>
        </authorList>
    </citation>
    <scope>NUCLEOTIDE SEQUENCE [LARGE SCALE GENOMIC DNA]</scope>
    <source>
        <strain evidence="11">OUT-0050</strain>
        <tissue evidence="11">Muscle</tissue>
    </source>
</reference>
<dbReference type="InterPro" id="IPR013083">
    <property type="entry name" value="Znf_RING/FYVE/PHD"/>
</dbReference>
<dbReference type="Gene3D" id="3.30.160.60">
    <property type="entry name" value="Classic Zinc Finger"/>
    <property type="match status" value="1"/>
</dbReference>
<dbReference type="InterPro" id="IPR013320">
    <property type="entry name" value="ConA-like_dom_sf"/>
</dbReference>
<dbReference type="Pfam" id="PF13445">
    <property type="entry name" value="zf-RING_UBOX"/>
    <property type="match status" value="1"/>
</dbReference>
<feature type="domain" description="RING-type" evidence="8">
    <location>
        <begin position="12"/>
        <end position="57"/>
    </location>
</feature>
<keyword evidence="5" id="KW-0391">Immunity</keyword>
<keyword evidence="2" id="KW-0479">Metal-binding</keyword>
<dbReference type="PROSITE" id="PS50119">
    <property type="entry name" value="ZF_BBOX"/>
    <property type="match status" value="1"/>
</dbReference>
<comment type="caution">
    <text evidence="11">The sequence shown here is derived from an EMBL/GenBank/DDBJ whole genome shotgun (WGS) entry which is preliminary data.</text>
</comment>
<organism evidence="11 12">
    <name type="scientific">Agelaius phoeniceus</name>
    <name type="common">Red-winged blackbird</name>
    <name type="synonym">Oriolus phoeniceus</name>
    <dbReference type="NCBI Taxonomy" id="39638"/>
    <lineage>
        <taxon>Eukaryota</taxon>
        <taxon>Metazoa</taxon>
        <taxon>Chordata</taxon>
        <taxon>Craniata</taxon>
        <taxon>Vertebrata</taxon>
        <taxon>Euteleostomi</taxon>
        <taxon>Archelosauria</taxon>
        <taxon>Archosauria</taxon>
        <taxon>Dinosauria</taxon>
        <taxon>Saurischia</taxon>
        <taxon>Theropoda</taxon>
        <taxon>Coelurosauria</taxon>
        <taxon>Aves</taxon>
        <taxon>Neognathae</taxon>
        <taxon>Neoaves</taxon>
        <taxon>Telluraves</taxon>
        <taxon>Australaves</taxon>
        <taxon>Passeriformes</taxon>
        <taxon>Passeroidea</taxon>
        <taxon>Icteridae</taxon>
        <taxon>Agelaius</taxon>
    </lineage>
</organism>
<dbReference type="AlphaFoldDB" id="A0A7K7JYC4"/>
<evidence type="ECO:0000256" key="6">
    <source>
        <dbReference type="PROSITE-ProRule" id="PRU00024"/>
    </source>
</evidence>
<keyword evidence="3 6" id="KW-0863">Zinc-finger</keyword>
<feature type="domain" description="B30.2/SPRY" evidence="10">
    <location>
        <begin position="317"/>
        <end position="507"/>
    </location>
</feature>
<evidence type="ECO:0000256" key="1">
    <source>
        <dbReference type="ARBA" id="ARBA00022588"/>
    </source>
</evidence>
<feature type="domain" description="B box-type" evidence="9">
    <location>
        <begin position="95"/>
        <end position="142"/>
    </location>
</feature>
<keyword evidence="12" id="KW-1185">Reference proteome</keyword>
<dbReference type="Gene3D" id="3.30.40.10">
    <property type="entry name" value="Zinc/RING finger domain, C3HC4 (zinc finger)"/>
    <property type="match status" value="1"/>
</dbReference>
<dbReference type="PROSITE" id="PS50089">
    <property type="entry name" value="ZF_RING_2"/>
    <property type="match status" value="1"/>
</dbReference>
<dbReference type="InterPro" id="IPR051051">
    <property type="entry name" value="E3_ubiq-ligase_TRIM/RNF"/>
</dbReference>
<dbReference type="PANTHER" id="PTHR25465:SF14">
    <property type="entry name" value="E3 UBIQUITIN-PROTEIN LIGASE TRIM65"/>
    <property type="match status" value="1"/>
</dbReference>
<sequence length="507" mass="57505">SMSQKLEEKLVCSICLELFRVPVTLPCGHNFCKRCISDHWDKRRQEPDPSITCPECRRVFERRPELEKNVTLHSVVELARDSEERGCAAGRGEAAPAELCPRHGRPLELFCEDERRCICCVCTVRDCRPHRRVLFEEERAKKQTFLKESLEKAQEESERIEQTMKELELQTESIKVTLQPPCAGLWVGSKFTHLKIALEDFQRQTVARIEQEQRAALEHVDKNWNLCRDRLDVLGQHRERAQSLLACPEHRTFLQEFPLLAPLESPEVLVPVEFDVAAVIKPISEILSSISRLLLEDLPGCVAPKAPSPAGQGNPPALRGSISAPSVPLLPPDHRNLTFDPETANKYLEVSKGAHKAKHCPGSVPGQGQGPRFQPWQVLCTQSYGPGHHYWEVKISSHSVILGVTYRGLPQEQQQGHRFNIGLDGGSWGLQVREDCYLAWHKGRAQKIQEQLYKNLGVSLDYGKGLLSFYGLGERTKLIHSFHSVFTEPLYPVFWLCEGRVVTLCQR</sequence>
<dbReference type="EMBL" id="VZSP01001392">
    <property type="protein sequence ID" value="NWZ11404.1"/>
    <property type="molecule type" value="Genomic_DNA"/>
</dbReference>
<dbReference type="PROSITE" id="PS00518">
    <property type="entry name" value="ZF_RING_1"/>
    <property type="match status" value="1"/>
</dbReference>
<dbReference type="Proteomes" id="UP000521525">
    <property type="component" value="Unassembled WGS sequence"/>
</dbReference>
<evidence type="ECO:0000256" key="5">
    <source>
        <dbReference type="ARBA" id="ARBA00022859"/>
    </source>
</evidence>
<evidence type="ECO:0000259" key="8">
    <source>
        <dbReference type="PROSITE" id="PS50089"/>
    </source>
</evidence>
<dbReference type="InterPro" id="IPR027370">
    <property type="entry name" value="Znf-RING_euk"/>
</dbReference>
<evidence type="ECO:0000259" key="9">
    <source>
        <dbReference type="PROSITE" id="PS50119"/>
    </source>
</evidence>
<dbReference type="InterPro" id="IPR058030">
    <property type="entry name" value="TRIM8/14/16/25/29/45/65_CC"/>
</dbReference>
<keyword evidence="1" id="KW-0399">Innate immunity</keyword>
<keyword evidence="4" id="KW-0862">Zinc</keyword>
<name>A0A7K7JYC4_AGEPH</name>
<dbReference type="Pfam" id="PF00622">
    <property type="entry name" value="SPRY"/>
    <property type="match status" value="1"/>
</dbReference>
<evidence type="ECO:0000256" key="7">
    <source>
        <dbReference type="SAM" id="Coils"/>
    </source>
</evidence>
<feature type="coiled-coil region" evidence="7">
    <location>
        <begin position="143"/>
        <end position="173"/>
    </location>
</feature>
<dbReference type="InterPro" id="IPR001841">
    <property type="entry name" value="Znf_RING"/>
</dbReference>
<dbReference type="InterPro" id="IPR003879">
    <property type="entry name" value="Butyrophylin_SPRY"/>
</dbReference>
<dbReference type="GO" id="GO:0045087">
    <property type="term" value="P:innate immune response"/>
    <property type="evidence" value="ECO:0007669"/>
    <property type="project" value="UniProtKB-KW"/>
</dbReference>
<evidence type="ECO:0000256" key="3">
    <source>
        <dbReference type="ARBA" id="ARBA00022771"/>
    </source>
</evidence>
<dbReference type="InterPro" id="IPR000315">
    <property type="entry name" value="Znf_B-box"/>
</dbReference>
<evidence type="ECO:0000313" key="12">
    <source>
        <dbReference type="Proteomes" id="UP000521525"/>
    </source>
</evidence>
<feature type="non-terminal residue" evidence="11">
    <location>
        <position position="1"/>
    </location>
</feature>
<protein>
    <submittedName>
        <fullName evidence="11">TRI65 protein</fullName>
    </submittedName>
</protein>
<evidence type="ECO:0000256" key="2">
    <source>
        <dbReference type="ARBA" id="ARBA00022723"/>
    </source>
</evidence>
<gene>
    <name evidence="11" type="primary">Trim65</name>
    <name evidence="11" type="ORF">AGEPHO_R14912</name>
</gene>